<accession>A0A0U2NSB6</accession>
<dbReference type="InterPro" id="IPR000182">
    <property type="entry name" value="GNAT_dom"/>
</dbReference>
<feature type="domain" description="N-acetyltransferase" evidence="1">
    <location>
        <begin position="71"/>
        <end position="168"/>
    </location>
</feature>
<proteinExistence type="predicted"/>
<dbReference type="AlphaFoldDB" id="A0A0U2NSB6"/>
<dbReference type="RefSeq" id="WP_208927549.1">
    <property type="nucleotide sequence ID" value="NZ_CP013655.1"/>
</dbReference>
<dbReference type="Proteomes" id="UP000067523">
    <property type="component" value="Chromosome"/>
</dbReference>
<evidence type="ECO:0000259" key="1">
    <source>
        <dbReference type="Pfam" id="PF00583"/>
    </source>
</evidence>
<dbReference type="STRING" id="118060.ATZ35_12525"/>
<evidence type="ECO:0000313" key="2">
    <source>
        <dbReference type="EMBL" id="ALS37938.1"/>
    </source>
</evidence>
<sequence length="195" mass="23771">MTTFKWRTLATDLLRKRTQPKNESSFKHNQSKKVQVNKEIRLIPFDQFRQESLKWYQDPESMYNIVGSKIAYTKKQIQQMYEWQNEHGLLYYIEYNNGEHLQIIGDVWLAHDDYAIVIDQAFRNRHIGRRVTKYFIYKAKKLGRNYITVSEIFNWNKASQKMFTSLNFYPFKENKDSWSYRRRLKTDTIEKEISK</sequence>
<dbReference type="EMBL" id="CP013655">
    <property type="protein sequence ID" value="ALS37938.1"/>
    <property type="molecule type" value="Genomic_DNA"/>
</dbReference>
<dbReference type="Pfam" id="PF00583">
    <property type="entry name" value="Acetyltransf_1"/>
    <property type="match status" value="1"/>
</dbReference>
<gene>
    <name evidence="2" type="ORF">ATZ35_12525</name>
</gene>
<protein>
    <recommendedName>
        <fullName evidence="1">N-acetyltransferase domain-containing protein</fullName>
    </recommendedName>
</protein>
<dbReference type="GO" id="GO:0016747">
    <property type="term" value="F:acyltransferase activity, transferring groups other than amino-acyl groups"/>
    <property type="evidence" value="ECO:0007669"/>
    <property type="project" value="InterPro"/>
</dbReference>
<keyword evidence="3" id="KW-1185">Reference proteome</keyword>
<evidence type="ECO:0000313" key="3">
    <source>
        <dbReference type="Proteomes" id="UP000067523"/>
    </source>
</evidence>
<dbReference type="SUPFAM" id="SSF55729">
    <property type="entry name" value="Acyl-CoA N-acyltransferases (Nat)"/>
    <property type="match status" value="1"/>
</dbReference>
<reference evidence="3" key="1">
    <citation type="submission" date="2015-12" db="EMBL/GenBank/DDBJ databases">
        <authorList>
            <person name="Lauer A."/>
            <person name="Humrighouse B."/>
            <person name="Loparev V."/>
            <person name="Shewmaker P.L."/>
            <person name="Whitney A.M."/>
            <person name="McLaughlin R.W."/>
        </authorList>
    </citation>
    <scope>NUCLEOTIDE SEQUENCE [LARGE SCALE GENOMIC DNA]</scope>
    <source>
        <strain evidence="3">LMG 26678</strain>
    </source>
</reference>
<dbReference type="InterPro" id="IPR016181">
    <property type="entry name" value="Acyl_CoA_acyltransferase"/>
</dbReference>
<dbReference type="KEGG" id="erx:ATZ35_12525"/>
<dbReference type="CDD" id="cd04301">
    <property type="entry name" value="NAT_SF"/>
    <property type="match status" value="1"/>
</dbReference>
<organism evidence="2 3">
    <name type="scientific">Enterococcus rotai</name>
    <dbReference type="NCBI Taxonomy" id="118060"/>
    <lineage>
        <taxon>Bacteria</taxon>
        <taxon>Bacillati</taxon>
        <taxon>Bacillota</taxon>
        <taxon>Bacilli</taxon>
        <taxon>Lactobacillales</taxon>
        <taxon>Enterococcaceae</taxon>
        <taxon>Enterococcus</taxon>
    </lineage>
</organism>
<name>A0A0U2NSB6_9ENTE</name>
<dbReference type="Gene3D" id="3.40.630.30">
    <property type="match status" value="1"/>
</dbReference>